<protein>
    <submittedName>
        <fullName evidence="8">Uncharacterized protein</fullName>
    </submittedName>
</protein>
<evidence type="ECO:0000256" key="1">
    <source>
        <dbReference type="ARBA" id="ARBA00004389"/>
    </source>
</evidence>
<evidence type="ECO:0000313" key="9">
    <source>
        <dbReference type="Proteomes" id="UP000834106"/>
    </source>
</evidence>
<keyword evidence="5 7" id="KW-1133">Transmembrane helix</keyword>
<comment type="subcellular location">
    <subcellularLocation>
        <location evidence="1">Endoplasmic reticulum membrane</location>
        <topology evidence="1">Single-pass membrane protein</topology>
    </subcellularLocation>
</comment>
<keyword evidence="4" id="KW-0256">Endoplasmic reticulum</keyword>
<keyword evidence="9" id="KW-1185">Reference proteome</keyword>
<organism evidence="8 9">
    <name type="scientific">Fraxinus pennsylvanica</name>
    <dbReference type="NCBI Taxonomy" id="56036"/>
    <lineage>
        <taxon>Eukaryota</taxon>
        <taxon>Viridiplantae</taxon>
        <taxon>Streptophyta</taxon>
        <taxon>Embryophyta</taxon>
        <taxon>Tracheophyta</taxon>
        <taxon>Spermatophyta</taxon>
        <taxon>Magnoliopsida</taxon>
        <taxon>eudicotyledons</taxon>
        <taxon>Gunneridae</taxon>
        <taxon>Pentapetalae</taxon>
        <taxon>asterids</taxon>
        <taxon>lamiids</taxon>
        <taxon>Lamiales</taxon>
        <taxon>Oleaceae</taxon>
        <taxon>Oleeae</taxon>
        <taxon>Fraxinus</taxon>
    </lineage>
</organism>
<dbReference type="EMBL" id="OU503047">
    <property type="protein sequence ID" value="CAI9773179.1"/>
    <property type="molecule type" value="Genomic_DNA"/>
</dbReference>
<reference evidence="8" key="1">
    <citation type="submission" date="2023-05" db="EMBL/GenBank/DDBJ databases">
        <authorList>
            <person name="Huff M."/>
        </authorList>
    </citation>
    <scope>NUCLEOTIDE SEQUENCE</scope>
</reference>
<dbReference type="InterPro" id="IPR010580">
    <property type="entry name" value="ER_stress-assoc"/>
</dbReference>
<dbReference type="AlphaFoldDB" id="A0AAD1ZPI5"/>
<dbReference type="Proteomes" id="UP000834106">
    <property type="component" value="Chromosome 12"/>
</dbReference>
<keyword evidence="6 7" id="KW-0472">Membrane</keyword>
<dbReference type="Pfam" id="PF06624">
    <property type="entry name" value="RAMP4"/>
    <property type="match status" value="1"/>
</dbReference>
<dbReference type="PANTHER" id="PTHR15601:SF0">
    <property type="entry name" value="GEO09675P1"/>
    <property type="match status" value="1"/>
</dbReference>
<evidence type="ECO:0000256" key="3">
    <source>
        <dbReference type="ARBA" id="ARBA00022692"/>
    </source>
</evidence>
<dbReference type="GO" id="GO:0030968">
    <property type="term" value="P:endoplasmic reticulum unfolded protein response"/>
    <property type="evidence" value="ECO:0007669"/>
    <property type="project" value="TreeGrafter"/>
</dbReference>
<evidence type="ECO:0000256" key="5">
    <source>
        <dbReference type="ARBA" id="ARBA00022989"/>
    </source>
</evidence>
<gene>
    <name evidence="8" type="ORF">FPE_LOCUS20609</name>
</gene>
<evidence type="ECO:0000256" key="4">
    <source>
        <dbReference type="ARBA" id="ARBA00022824"/>
    </source>
</evidence>
<keyword evidence="3 7" id="KW-0812">Transmembrane</keyword>
<name>A0AAD1ZPI5_9LAMI</name>
<evidence type="ECO:0000256" key="2">
    <source>
        <dbReference type="ARBA" id="ARBA00005500"/>
    </source>
</evidence>
<dbReference type="GO" id="GO:0005789">
    <property type="term" value="C:endoplasmic reticulum membrane"/>
    <property type="evidence" value="ECO:0007669"/>
    <property type="project" value="UniProtKB-SubCell"/>
</dbReference>
<proteinExistence type="inferred from homology"/>
<accession>A0AAD1ZPI5</accession>
<evidence type="ECO:0000256" key="6">
    <source>
        <dbReference type="ARBA" id="ARBA00023136"/>
    </source>
</evidence>
<evidence type="ECO:0000256" key="7">
    <source>
        <dbReference type="SAM" id="Phobius"/>
    </source>
</evidence>
<evidence type="ECO:0000313" key="8">
    <source>
        <dbReference type="EMBL" id="CAI9773179.1"/>
    </source>
</evidence>
<feature type="transmembrane region" description="Helical" evidence="7">
    <location>
        <begin position="110"/>
        <end position="130"/>
    </location>
</feature>
<sequence length="139" mass="16061">MKFLLPYREHVPEMDGIPLQAPPLTTDSSHALPEHEPCLKLKTESAKFRKIRKRRQFIIQFCFPTPLNLDNDLQTTSKRLAEKKTAKFEKNITRRGLTPQSSKKEEWEPAHLVLVLFAVLVVLSFVYQVVRMAINGGIY</sequence>
<dbReference type="PANTHER" id="PTHR15601">
    <property type="entry name" value="STRESS ASSOCIATED ENDOPLASMIC RETICULUM PROTEIN SERP1/RAMP4"/>
    <property type="match status" value="1"/>
</dbReference>
<comment type="similarity">
    <text evidence="2">Belongs to the RAMP4 family.</text>
</comment>